<comment type="catalytic activity">
    <reaction evidence="9">
        <text>NAD(+) + NADPH + H(+)(in) = NADH + NADP(+) + H(+)(out)</text>
        <dbReference type="Rhea" id="RHEA:47992"/>
        <dbReference type="ChEBI" id="CHEBI:15378"/>
        <dbReference type="ChEBI" id="CHEBI:57540"/>
        <dbReference type="ChEBI" id="CHEBI:57783"/>
        <dbReference type="ChEBI" id="CHEBI:57945"/>
        <dbReference type="ChEBI" id="CHEBI:58349"/>
        <dbReference type="EC" id="7.1.1.1"/>
    </reaction>
</comment>
<evidence type="ECO:0000256" key="6">
    <source>
        <dbReference type="ARBA" id="ARBA00022989"/>
    </source>
</evidence>
<evidence type="ECO:0000256" key="5">
    <source>
        <dbReference type="ARBA" id="ARBA00022967"/>
    </source>
</evidence>
<dbReference type="SUPFAM" id="SSF52467">
    <property type="entry name" value="DHS-like NAD/FAD-binding domain"/>
    <property type="match status" value="1"/>
</dbReference>
<keyword evidence="5" id="KW-1278">Translocase</keyword>
<keyword evidence="3" id="KW-0812">Transmembrane</keyword>
<evidence type="ECO:0000256" key="4">
    <source>
        <dbReference type="ARBA" id="ARBA00022857"/>
    </source>
</evidence>
<evidence type="ECO:0000256" key="3">
    <source>
        <dbReference type="ARBA" id="ARBA00022692"/>
    </source>
</evidence>
<dbReference type="PANTHER" id="PTHR44758">
    <property type="entry name" value="NAD(P) TRANSHYDROGENASE SUBUNIT BETA"/>
    <property type="match status" value="1"/>
</dbReference>
<dbReference type="GO" id="GO:0016491">
    <property type="term" value="F:oxidoreductase activity"/>
    <property type="evidence" value="ECO:0007669"/>
    <property type="project" value="UniProtKB-KW"/>
</dbReference>
<feature type="domain" description="NADP transhydrogenase beta-like" evidence="10">
    <location>
        <begin position="2"/>
        <end position="94"/>
    </location>
</feature>
<evidence type="ECO:0000313" key="11">
    <source>
        <dbReference type="EMBL" id="ODN68741.1"/>
    </source>
</evidence>
<comment type="caution">
    <text evidence="11">The sequence shown here is derived from an EMBL/GenBank/DDBJ whole genome shotgun (WGS) entry which is preliminary data.</text>
</comment>
<dbReference type="Gene3D" id="3.40.50.1220">
    <property type="entry name" value="TPP-binding domain"/>
    <property type="match status" value="1"/>
</dbReference>
<comment type="subcellular location">
    <subcellularLocation>
        <location evidence="1">Membrane</location>
        <topology evidence="1">Multi-pass membrane protein</topology>
    </subcellularLocation>
</comment>
<keyword evidence="4" id="KW-0521">NADP</keyword>
<organism evidence="11 12">
    <name type="scientific">Methylobrevis pamukkalensis</name>
    <dbReference type="NCBI Taxonomy" id="1439726"/>
    <lineage>
        <taxon>Bacteria</taxon>
        <taxon>Pseudomonadati</taxon>
        <taxon>Pseudomonadota</taxon>
        <taxon>Alphaproteobacteria</taxon>
        <taxon>Hyphomicrobiales</taxon>
        <taxon>Pleomorphomonadaceae</taxon>
        <taxon>Methylobrevis</taxon>
    </lineage>
</organism>
<name>A0A1E3GZJ5_9HYPH</name>
<sequence>MKYAIHPVAGRMPGHMNVLLAEANVPYDEVFELEDINSEFAQADVAFVIGANDVTNPAAKTDPTSAIYGMPILDVDKAKTVLFIKRGMGSGYAASRTSCSSATTP</sequence>
<evidence type="ECO:0000256" key="8">
    <source>
        <dbReference type="ARBA" id="ARBA00023136"/>
    </source>
</evidence>
<dbReference type="AlphaFoldDB" id="A0A1E3GZJ5"/>
<evidence type="ECO:0000256" key="7">
    <source>
        <dbReference type="ARBA" id="ARBA00023027"/>
    </source>
</evidence>
<evidence type="ECO:0000256" key="2">
    <source>
        <dbReference type="ARBA" id="ARBA00012943"/>
    </source>
</evidence>
<dbReference type="InterPro" id="IPR034300">
    <property type="entry name" value="PNTB-like"/>
</dbReference>
<reference evidence="11 12" key="1">
    <citation type="submission" date="2016-07" db="EMBL/GenBank/DDBJ databases">
        <title>Draft Genome Sequence of Methylobrevis pamukkalensis PK2.</title>
        <authorList>
            <person name="Vasilenko O.V."/>
            <person name="Doronina N.V."/>
            <person name="Shmareva M.N."/>
            <person name="Tarlachkov S.V."/>
            <person name="Mustakhimov I."/>
            <person name="Trotsenko Y.A."/>
        </authorList>
    </citation>
    <scope>NUCLEOTIDE SEQUENCE [LARGE SCALE GENOMIC DNA]</scope>
    <source>
        <strain evidence="11 12">PK2</strain>
    </source>
</reference>
<evidence type="ECO:0000256" key="9">
    <source>
        <dbReference type="ARBA" id="ARBA00048202"/>
    </source>
</evidence>
<protein>
    <recommendedName>
        <fullName evidence="2">proton-translocating NAD(P)(+) transhydrogenase</fullName>
        <ecNumber evidence="2">7.1.1.1</ecNumber>
    </recommendedName>
</protein>
<proteinExistence type="predicted"/>
<dbReference type="Pfam" id="PF02233">
    <property type="entry name" value="PNTB"/>
    <property type="match status" value="1"/>
</dbReference>
<gene>
    <name evidence="11" type="primary">pntB_1</name>
    <name evidence="11" type="ORF">A6302_03952</name>
</gene>
<accession>A0A1E3GZJ5</accession>
<dbReference type="Proteomes" id="UP000094622">
    <property type="component" value="Unassembled WGS sequence"/>
</dbReference>
<keyword evidence="12" id="KW-1185">Reference proteome</keyword>
<dbReference type="InterPro" id="IPR029035">
    <property type="entry name" value="DHS-like_NAD/FAD-binding_dom"/>
</dbReference>
<evidence type="ECO:0000313" key="12">
    <source>
        <dbReference type="Proteomes" id="UP000094622"/>
    </source>
</evidence>
<evidence type="ECO:0000259" key="10">
    <source>
        <dbReference type="Pfam" id="PF02233"/>
    </source>
</evidence>
<keyword evidence="6" id="KW-1133">Transmembrane helix</keyword>
<evidence type="ECO:0000256" key="1">
    <source>
        <dbReference type="ARBA" id="ARBA00004141"/>
    </source>
</evidence>
<dbReference type="GO" id="GO:0008750">
    <property type="term" value="F:proton-translocating NAD(P)+ transhydrogenase activity"/>
    <property type="evidence" value="ECO:0007669"/>
    <property type="project" value="UniProtKB-EC"/>
</dbReference>
<keyword evidence="7" id="KW-0520">NAD</keyword>
<keyword evidence="11" id="KW-0560">Oxidoreductase</keyword>
<dbReference type="GO" id="GO:0016020">
    <property type="term" value="C:membrane"/>
    <property type="evidence" value="ECO:0007669"/>
    <property type="project" value="UniProtKB-SubCell"/>
</dbReference>
<keyword evidence="8" id="KW-0472">Membrane</keyword>
<dbReference type="EMBL" id="MCRJ01000138">
    <property type="protein sequence ID" value="ODN68741.1"/>
    <property type="molecule type" value="Genomic_DNA"/>
</dbReference>
<dbReference type="EC" id="7.1.1.1" evidence="2"/>
<dbReference type="PANTHER" id="PTHR44758:SF1">
    <property type="entry name" value="NAD(P) TRANSHYDROGENASE SUBUNIT BETA"/>
    <property type="match status" value="1"/>
</dbReference>
<dbReference type="PATRIC" id="fig|1439726.3.peg.4172"/>